<accession>A1WUQ6</accession>
<name>A1WUQ6_HALHL</name>
<keyword evidence="1" id="KW-1133">Transmembrane helix</keyword>
<keyword evidence="3" id="KW-1185">Reference proteome</keyword>
<organism evidence="2 3">
    <name type="scientific">Halorhodospira halophila (strain DSM 244 / SL1)</name>
    <name type="common">Ectothiorhodospira halophila (strain DSM 244 / SL1)</name>
    <dbReference type="NCBI Taxonomy" id="349124"/>
    <lineage>
        <taxon>Bacteria</taxon>
        <taxon>Pseudomonadati</taxon>
        <taxon>Pseudomonadota</taxon>
        <taxon>Gammaproteobacteria</taxon>
        <taxon>Chromatiales</taxon>
        <taxon>Ectothiorhodospiraceae</taxon>
        <taxon>Halorhodospira</taxon>
    </lineage>
</organism>
<dbReference type="STRING" id="349124.Hhal_0634"/>
<dbReference type="KEGG" id="hha:Hhal_0634"/>
<evidence type="ECO:0000256" key="1">
    <source>
        <dbReference type="SAM" id="Phobius"/>
    </source>
</evidence>
<dbReference type="AlphaFoldDB" id="A1WUQ6"/>
<evidence type="ECO:0000313" key="3">
    <source>
        <dbReference type="Proteomes" id="UP000000647"/>
    </source>
</evidence>
<feature type="transmembrane region" description="Helical" evidence="1">
    <location>
        <begin position="59"/>
        <end position="81"/>
    </location>
</feature>
<evidence type="ECO:0000313" key="2">
    <source>
        <dbReference type="EMBL" id="ABM61418.1"/>
    </source>
</evidence>
<proteinExistence type="predicted"/>
<dbReference type="OrthoDB" id="8672648at2"/>
<dbReference type="HOGENOM" id="CLU_952383_0_0_6"/>
<sequence>MKRVPGDLGRELIRTCRRLGFRTGKALVVVLLVLLSIDTLSSGLLRLLEDGGGFLADQWGYTAALIAAVLVLIGVWIYLIYHEIPPSMHATDEENPQPRRVLILLLSAHPNPNNLVNDLAKGGVRPLNSSTDLGLVNDALSNWRMPLEAIRAHLPKLERVVVIYSSGTHGSCKQFPVFRQLVESLLDGADRQVTVEGLDTHSTEMAHGCDFEDVSAVWRAIESVWNGLIKTRGLRLRERDVLVDITGGTKKASVAAALFTQAQGRRCQYVRVDKAVGARISVIDIEYDHEDR</sequence>
<keyword evidence="1" id="KW-0812">Transmembrane</keyword>
<dbReference type="Proteomes" id="UP000000647">
    <property type="component" value="Chromosome"/>
</dbReference>
<gene>
    <name evidence="2" type="ordered locus">Hhal_0634</name>
</gene>
<dbReference type="EMBL" id="CP000544">
    <property type="protein sequence ID" value="ABM61418.1"/>
    <property type="molecule type" value="Genomic_DNA"/>
</dbReference>
<feature type="transmembrane region" description="Helical" evidence="1">
    <location>
        <begin position="26"/>
        <end position="47"/>
    </location>
</feature>
<dbReference type="eggNOG" id="ENOG5032YUE">
    <property type="taxonomic scope" value="Bacteria"/>
</dbReference>
<dbReference type="RefSeq" id="WP_011813441.1">
    <property type="nucleotide sequence ID" value="NC_008789.1"/>
</dbReference>
<protein>
    <submittedName>
        <fullName evidence="2">Uncharacterized protein</fullName>
    </submittedName>
</protein>
<reference evidence="2 3" key="2">
    <citation type="journal article" date="2013" name="Stand. Genomic Sci.">
        <title>Complete genome sequence of Halorhodospira halophila SL1.</title>
        <authorList>
            <person name="Challacombe J.F."/>
            <person name="Majid S."/>
            <person name="Deole R."/>
            <person name="Brettin T.S."/>
            <person name="Bruce D."/>
            <person name="Delano S.F."/>
            <person name="Detter J.C."/>
            <person name="Gleasner C.D."/>
            <person name="Han C.S."/>
            <person name="Misra M."/>
            <person name="Reitenga K.G."/>
            <person name="Mikhailova N."/>
            <person name="Woyke T."/>
            <person name="Pitluck S."/>
            <person name="Nolan M."/>
            <person name="Land M.L."/>
            <person name="Saunders E."/>
            <person name="Tapia R."/>
            <person name="Lapidus A."/>
            <person name="Ivanova N."/>
            <person name="Hoff W.D."/>
        </authorList>
    </citation>
    <scope>NUCLEOTIDE SEQUENCE [LARGE SCALE GENOMIC DNA]</scope>
    <source>
        <strain evidence="3">DSM 244 / SL1</strain>
    </source>
</reference>
<keyword evidence="1" id="KW-0472">Membrane</keyword>
<reference evidence="3" key="1">
    <citation type="submission" date="2006-12" db="EMBL/GenBank/DDBJ databases">
        <title>Complete sequence of Halorhodospira halophila SL1.</title>
        <authorList>
            <consortium name="US DOE Joint Genome Institute"/>
            <person name="Copeland A."/>
            <person name="Lucas S."/>
            <person name="Lapidus A."/>
            <person name="Barry K."/>
            <person name="Detter J.C."/>
            <person name="Glavina del Rio T."/>
            <person name="Hammon N."/>
            <person name="Israni S."/>
            <person name="Dalin E."/>
            <person name="Tice H."/>
            <person name="Pitluck S."/>
            <person name="Saunders E."/>
            <person name="Brettin T."/>
            <person name="Bruce D."/>
            <person name="Han C."/>
            <person name="Tapia R."/>
            <person name="Schmutz J."/>
            <person name="Larimer F."/>
            <person name="Land M."/>
            <person name="Hauser L."/>
            <person name="Kyrpides N."/>
            <person name="Mikhailova N."/>
            <person name="Hoff W."/>
            <person name="Richardson P."/>
        </authorList>
    </citation>
    <scope>NUCLEOTIDE SEQUENCE [LARGE SCALE GENOMIC DNA]</scope>
    <source>
        <strain evidence="3">DSM 244 / SL1</strain>
    </source>
</reference>